<comment type="caution">
    <text evidence="2">The sequence shown here is derived from an EMBL/GenBank/DDBJ whole genome shotgun (WGS) entry which is preliminary data.</text>
</comment>
<dbReference type="AlphaFoldDB" id="A0A2T1AFW5"/>
<dbReference type="Proteomes" id="UP000237718">
    <property type="component" value="Unassembled WGS sequence"/>
</dbReference>
<dbReference type="InterPro" id="IPR032347">
    <property type="entry name" value="DUF4864"/>
</dbReference>
<proteinExistence type="predicted"/>
<dbReference type="EMBL" id="PVUF01000006">
    <property type="protein sequence ID" value="PRZ47483.1"/>
    <property type="molecule type" value="Genomic_DNA"/>
</dbReference>
<sequence>MRMMMTLGLVAAMAVATLGTRATAQKEPITGVIGAQIEAFQSDDMGAAFGFASPNIRALFGTPERFATMVEQGYPMVWRPADVRYLELREVAGNLWQRVMVTDDSGGIHMLDYQMIETETGWKINAVQLLKAPGANV</sequence>
<evidence type="ECO:0000313" key="2">
    <source>
        <dbReference type="EMBL" id="PRZ47483.1"/>
    </source>
</evidence>
<gene>
    <name evidence="2" type="ORF">CLV89_10615</name>
</gene>
<feature type="chain" id="PRO_5015637519" evidence="1">
    <location>
        <begin position="25"/>
        <end position="137"/>
    </location>
</feature>
<reference evidence="2 3" key="1">
    <citation type="submission" date="2018-03" db="EMBL/GenBank/DDBJ databases">
        <title>Genomic Encyclopedia of Archaeal and Bacterial Type Strains, Phase II (KMG-II): from individual species to whole genera.</title>
        <authorList>
            <person name="Goeker M."/>
        </authorList>
    </citation>
    <scope>NUCLEOTIDE SEQUENCE [LARGE SCALE GENOMIC DNA]</scope>
    <source>
        <strain evidence="2 3">DSM 25328</strain>
    </source>
</reference>
<feature type="signal peptide" evidence="1">
    <location>
        <begin position="1"/>
        <end position="24"/>
    </location>
</feature>
<dbReference type="OrthoDB" id="9130422at2"/>
<protein>
    <submittedName>
        <fullName evidence="2">Uncharacterized protein DUF4864</fullName>
    </submittedName>
</protein>
<organism evidence="2 3">
    <name type="scientific">Tritonibacter scottomollicae</name>
    <name type="common">Epibacterium scottomollicae</name>
    <dbReference type="NCBI Taxonomy" id="483013"/>
    <lineage>
        <taxon>Bacteria</taxon>
        <taxon>Pseudomonadati</taxon>
        <taxon>Pseudomonadota</taxon>
        <taxon>Alphaproteobacteria</taxon>
        <taxon>Rhodobacterales</taxon>
        <taxon>Paracoccaceae</taxon>
        <taxon>Tritonibacter</taxon>
    </lineage>
</organism>
<accession>A0A2T1AFW5</accession>
<dbReference type="RefSeq" id="WP_106163756.1">
    <property type="nucleotide sequence ID" value="NZ_PVUF01000006.1"/>
</dbReference>
<evidence type="ECO:0000256" key="1">
    <source>
        <dbReference type="SAM" id="SignalP"/>
    </source>
</evidence>
<dbReference type="Pfam" id="PF16156">
    <property type="entry name" value="DUF4864"/>
    <property type="match status" value="1"/>
</dbReference>
<evidence type="ECO:0000313" key="3">
    <source>
        <dbReference type="Proteomes" id="UP000237718"/>
    </source>
</evidence>
<name>A0A2T1AFW5_TRISK</name>
<keyword evidence="1" id="KW-0732">Signal</keyword>